<name>A0A380H2X6_9STAP</name>
<dbReference type="GeneID" id="63934589"/>
<dbReference type="EMBL" id="UHDZ01000001">
    <property type="protein sequence ID" value="SUM70070.1"/>
    <property type="molecule type" value="Genomic_DNA"/>
</dbReference>
<reference evidence="1 2" key="1">
    <citation type="submission" date="2018-06" db="EMBL/GenBank/DDBJ databases">
        <authorList>
            <consortium name="Pathogen Informatics"/>
            <person name="Doyle S."/>
        </authorList>
    </citation>
    <scope>NUCLEOTIDE SEQUENCE [LARGE SCALE GENOMIC DNA]</scope>
    <source>
        <strain evidence="1 2">NCTC11807</strain>
    </source>
</reference>
<dbReference type="AlphaFoldDB" id="A0A380H2X6"/>
<sequence>MSIEANCTFKPHIQRIMIVPGRLAIDGNTLTFKAYGKELTPFSVEFDTTKIVRYKHVKGLLGHKLFIYYSDHEWYKFSQFSKEELINILKELA</sequence>
<evidence type="ECO:0008006" key="3">
    <source>
        <dbReference type="Google" id="ProtNLM"/>
    </source>
</evidence>
<dbReference type="Proteomes" id="UP000255425">
    <property type="component" value="Unassembled WGS sequence"/>
</dbReference>
<keyword evidence="2" id="KW-1185">Reference proteome</keyword>
<dbReference type="RefSeq" id="WP_115312973.1">
    <property type="nucleotide sequence ID" value="NZ_CP066042.1"/>
</dbReference>
<protein>
    <recommendedName>
        <fullName evidence="3">YokE-like PH domain-containing protein</fullName>
    </recommendedName>
</protein>
<evidence type="ECO:0000313" key="1">
    <source>
        <dbReference type="EMBL" id="SUM70070.1"/>
    </source>
</evidence>
<organism evidence="1 2">
    <name type="scientific">Staphylococcus saccharolyticus</name>
    <dbReference type="NCBI Taxonomy" id="33028"/>
    <lineage>
        <taxon>Bacteria</taxon>
        <taxon>Bacillati</taxon>
        <taxon>Bacillota</taxon>
        <taxon>Bacilli</taxon>
        <taxon>Bacillales</taxon>
        <taxon>Staphylococcaceae</taxon>
        <taxon>Staphylococcus</taxon>
    </lineage>
</organism>
<accession>A0A380H2X6</accession>
<gene>
    <name evidence="1" type="ORF">NCTC11807_01042</name>
</gene>
<proteinExistence type="predicted"/>
<evidence type="ECO:0000313" key="2">
    <source>
        <dbReference type="Proteomes" id="UP000255425"/>
    </source>
</evidence>